<dbReference type="GO" id="GO:0005975">
    <property type="term" value="P:carbohydrate metabolic process"/>
    <property type="evidence" value="ECO:0007669"/>
    <property type="project" value="InterPro"/>
</dbReference>
<dbReference type="PROSITE" id="PS51762">
    <property type="entry name" value="GH16_2"/>
    <property type="match status" value="1"/>
</dbReference>
<dbReference type="PANTHER" id="PTHR10963:SF55">
    <property type="entry name" value="GLYCOSIDE HYDROLASE FAMILY 16 PROTEIN"/>
    <property type="match status" value="1"/>
</dbReference>
<gene>
    <name evidence="3" type="ORF">G1H19_13750</name>
</gene>
<dbReference type="InterPro" id="IPR050546">
    <property type="entry name" value="Glycosyl_Hydrlase_16"/>
</dbReference>
<dbReference type="CDD" id="cd08023">
    <property type="entry name" value="GH16_laminarinase_like"/>
    <property type="match status" value="1"/>
</dbReference>
<keyword evidence="4" id="KW-1185">Reference proteome</keyword>
<dbReference type="SUPFAM" id="SSF49899">
    <property type="entry name" value="Concanavalin A-like lectins/glucanases"/>
    <property type="match status" value="1"/>
</dbReference>
<dbReference type="InterPro" id="IPR013320">
    <property type="entry name" value="ConA-like_dom_sf"/>
</dbReference>
<dbReference type="RefSeq" id="WP_152729401.1">
    <property type="nucleotide sequence ID" value="NZ_JAABOZ010000003.1"/>
</dbReference>
<dbReference type="AlphaFoldDB" id="A0A7K3WGP3"/>
<reference evidence="3 4" key="1">
    <citation type="submission" date="2020-02" db="EMBL/GenBank/DDBJ databases">
        <title>The whole genome sequence of CPCC 205119.</title>
        <authorList>
            <person name="Jiang Z."/>
        </authorList>
    </citation>
    <scope>NUCLEOTIDE SEQUENCE [LARGE SCALE GENOMIC DNA]</scope>
    <source>
        <strain evidence="3 4">CPCC 205119</strain>
    </source>
</reference>
<dbReference type="Pfam" id="PF24135">
    <property type="entry name" value="DUF7402"/>
    <property type="match status" value="2"/>
</dbReference>
<evidence type="ECO:0000256" key="1">
    <source>
        <dbReference type="ARBA" id="ARBA00006865"/>
    </source>
</evidence>
<proteinExistence type="inferred from homology"/>
<evidence type="ECO:0000259" key="2">
    <source>
        <dbReference type="PROSITE" id="PS51762"/>
    </source>
</evidence>
<dbReference type="PANTHER" id="PTHR10963">
    <property type="entry name" value="GLYCOSYL HYDROLASE-RELATED"/>
    <property type="match status" value="1"/>
</dbReference>
<dbReference type="GO" id="GO:0004553">
    <property type="term" value="F:hydrolase activity, hydrolyzing O-glycosyl compounds"/>
    <property type="evidence" value="ECO:0007669"/>
    <property type="project" value="InterPro"/>
</dbReference>
<dbReference type="EMBL" id="JAAGWK010000020">
    <property type="protein sequence ID" value="NEL55059.1"/>
    <property type="molecule type" value="Genomic_DNA"/>
</dbReference>
<name>A0A7K3WGP3_9ACTN</name>
<keyword evidence="3" id="KW-0378">Hydrolase</keyword>
<dbReference type="Gene3D" id="2.60.120.200">
    <property type="match status" value="1"/>
</dbReference>
<evidence type="ECO:0000313" key="4">
    <source>
        <dbReference type="Proteomes" id="UP000470470"/>
    </source>
</evidence>
<dbReference type="InterPro" id="IPR055826">
    <property type="entry name" value="DUF7402"/>
</dbReference>
<sequence length="697" mass="72488">MTPSRILLAAAVVVVSVVGGAVVYVATRSDAAVVTATSTATGYSAGDLTDASVGGDGSRPEVAWRSAGETTGVALTMTWDEPTTVDRVRLVGSGVADTSMTSATLTFSDGSSLLLSPDERGDVSVDFTPRSTSSAVLRVAGAPEGAREVALGAWRIDATGDASVARWADRAAQQVDVDTTSDPDAAQALVDGDLAGGDAGATWTAATGDDEPSIGLRWDSPRELSSVVVLGGLQSVVDPGYTAAAPLFGTVVFDDGSRVAVTGISGADGEATTVAFTPRVTRGLTLELRRTIPGATLGVREIAAYDRGTTPPRWGSADGPTYAVAPPSPAECAAAPAAAADLALVCPETGAQVDGDAVLTVQTGAGVELTARTWVPFTADGGAVHTVATATAGADGLAVLRFSTRELPRGPVTVEIRRDDAPADRARLHAQLFNTVGVDVDRSGHAPAGLTLQWDEEFTDPLSVSQSGAGSTYAAIKPTYWGGTDFGDAVFADPAWGEDTLATLDSDYLRIRAEPIGARTDPYGQGRQHLGGLLSSMRVDGSGFTAQYGYFEARVLGAPGVGSWPAFWMLDSESATKRTTEQAEVDAFELYGHDTSASCHSLINWNTEQDDPSIGCLTPNGATDWALSWHTYGVRIVPGGAEYFIDGRQVVEWDGLLNSERPFYFMLNLALGGGWPVDLTPTSGVTDMYVDWVRAYT</sequence>
<dbReference type="Proteomes" id="UP000470470">
    <property type="component" value="Unassembled WGS sequence"/>
</dbReference>
<accession>A0A7K3WGP3</accession>
<organism evidence="3 4">
    <name type="scientific">Goekera deserti</name>
    <dbReference type="NCBI Taxonomy" id="2497753"/>
    <lineage>
        <taxon>Bacteria</taxon>
        <taxon>Bacillati</taxon>
        <taxon>Actinomycetota</taxon>
        <taxon>Actinomycetes</taxon>
        <taxon>Geodermatophilales</taxon>
        <taxon>Geodermatophilaceae</taxon>
        <taxon>Goekera</taxon>
    </lineage>
</organism>
<protein>
    <submittedName>
        <fullName evidence="3">Glycoside hydrolase family 16 protein</fullName>
    </submittedName>
</protein>
<comment type="caution">
    <text evidence="3">The sequence shown here is derived from an EMBL/GenBank/DDBJ whole genome shotgun (WGS) entry which is preliminary data.</text>
</comment>
<dbReference type="InterPro" id="IPR000757">
    <property type="entry name" value="Beta-glucanase-like"/>
</dbReference>
<feature type="domain" description="GH16" evidence="2">
    <location>
        <begin position="400"/>
        <end position="697"/>
    </location>
</feature>
<evidence type="ECO:0000313" key="3">
    <source>
        <dbReference type="EMBL" id="NEL55059.1"/>
    </source>
</evidence>
<dbReference type="Pfam" id="PF00722">
    <property type="entry name" value="Glyco_hydro_16"/>
    <property type="match status" value="1"/>
</dbReference>
<comment type="similarity">
    <text evidence="1">Belongs to the glycosyl hydrolase 16 family.</text>
</comment>